<feature type="domain" description="Rhodopsin" evidence="8">
    <location>
        <begin position="13"/>
        <end position="132"/>
    </location>
</feature>
<feature type="compositionally biased region" description="Polar residues" evidence="6">
    <location>
        <begin position="226"/>
        <end position="240"/>
    </location>
</feature>
<dbReference type="AlphaFoldDB" id="A0A6A5WPU6"/>
<evidence type="ECO:0000313" key="9">
    <source>
        <dbReference type="EMBL" id="KAF2003068.1"/>
    </source>
</evidence>
<dbReference type="EMBL" id="ML977574">
    <property type="protein sequence ID" value="KAF2003068.1"/>
    <property type="molecule type" value="Genomic_DNA"/>
</dbReference>
<evidence type="ECO:0000256" key="4">
    <source>
        <dbReference type="ARBA" id="ARBA00023136"/>
    </source>
</evidence>
<feature type="transmembrane region" description="Helical" evidence="7">
    <location>
        <begin position="108"/>
        <end position="128"/>
    </location>
</feature>
<evidence type="ECO:0000256" key="2">
    <source>
        <dbReference type="ARBA" id="ARBA00022692"/>
    </source>
</evidence>
<dbReference type="OrthoDB" id="10017208at2759"/>
<dbReference type="InterPro" id="IPR052337">
    <property type="entry name" value="SAT4-like"/>
</dbReference>
<evidence type="ECO:0000256" key="3">
    <source>
        <dbReference type="ARBA" id="ARBA00022989"/>
    </source>
</evidence>
<evidence type="ECO:0000256" key="5">
    <source>
        <dbReference type="ARBA" id="ARBA00038359"/>
    </source>
</evidence>
<feature type="region of interest" description="Disordered" evidence="6">
    <location>
        <begin position="153"/>
        <end position="179"/>
    </location>
</feature>
<keyword evidence="4 7" id="KW-0472">Membrane</keyword>
<feature type="compositionally biased region" description="Basic and acidic residues" evidence="6">
    <location>
        <begin position="216"/>
        <end position="225"/>
    </location>
</feature>
<gene>
    <name evidence="9" type="ORF">P154DRAFT_561549</name>
</gene>
<dbReference type="GO" id="GO:0016020">
    <property type="term" value="C:membrane"/>
    <property type="evidence" value="ECO:0007669"/>
    <property type="project" value="UniProtKB-SubCell"/>
</dbReference>
<comment type="similarity">
    <text evidence="5">Belongs to the SAT4 family.</text>
</comment>
<keyword evidence="3 7" id="KW-1133">Transmembrane helix</keyword>
<name>A0A6A5WPU6_9PLEO</name>
<evidence type="ECO:0000313" key="10">
    <source>
        <dbReference type="Proteomes" id="UP000799779"/>
    </source>
</evidence>
<dbReference type="Pfam" id="PF20684">
    <property type="entry name" value="Fung_rhodopsin"/>
    <property type="match status" value="1"/>
</dbReference>
<comment type="subcellular location">
    <subcellularLocation>
        <location evidence="1">Membrane</location>
        <topology evidence="1">Multi-pass membrane protein</topology>
    </subcellularLocation>
</comment>
<dbReference type="Proteomes" id="UP000799779">
    <property type="component" value="Unassembled WGS sequence"/>
</dbReference>
<feature type="region of interest" description="Disordered" evidence="6">
    <location>
        <begin position="213"/>
        <end position="240"/>
    </location>
</feature>
<organism evidence="9 10">
    <name type="scientific">Amniculicola lignicola CBS 123094</name>
    <dbReference type="NCBI Taxonomy" id="1392246"/>
    <lineage>
        <taxon>Eukaryota</taxon>
        <taxon>Fungi</taxon>
        <taxon>Dikarya</taxon>
        <taxon>Ascomycota</taxon>
        <taxon>Pezizomycotina</taxon>
        <taxon>Dothideomycetes</taxon>
        <taxon>Pleosporomycetidae</taxon>
        <taxon>Pleosporales</taxon>
        <taxon>Amniculicolaceae</taxon>
        <taxon>Amniculicola</taxon>
    </lineage>
</organism>
<dbReference type="PANTHER" id="PTHR33048:SF47">
    <property type="entry name" value="INTEGRAL MEMBRANE PROTEIN-RELATED"/>
    <property type="match status" value="1"/>
</dbReference>
<dbReference type="InterPro" id="IPR049326">
    <property type="entry name" value="Rhodopsin_dom_fungi"/>
</dbReference>
<reference evidence="9" key="1">
    <citation type="journal article" date="2020" name="Stud. Mycol.">
        <title>101 Dothideomycetes genomes: a test case for predicting lifestyles and emergence of pathogens.</title>
        <authorList>
            <person name="Haridas S."/>
            <person name="Albert R."/>
            <person name="Binder M."/>
            <person name="Bloem J."/>
            <person name="Labutti K."/>
            <person name="Salamov A."/>
            <person name="Andreopoulos B."/>
            <person name="Baker S."/>
            <person name="Barry K."/>
            <person name="Bills G."/>
            <person name="Bluhm B."/>
            <person name="Cannon C."/>
            <person name="Castanera R."/>
            <person name="Culley D."/>
            <person name="Daum C."/>
            <person name="Ezra D."/>
            <person name="Gonzalez J."/>
            <person name="Henrissat B."/>
            <person name="Kuo A."/>
            <person name="Liang C."/>
            <person name="Lipzen A."/>
            <person name="Lutzoni F."/>
            <person name="Magnuson J."/>
            <person name="Mondo S."/>
            <person name="Nolan M."/>
            <person name="Ohm R."/>
            <person name="Pangilinan J."/>
            <person name="Park H.-J."/>
            <person name="Ramirez L."/>
            <person name="Alfaro M."/>
            <person name="Sun H."/>
            <person name="Tritt A."/>
            <person name="Yoshinaga Y."/>
            <person name="Zwiers L.-H."/>
            <person name="Turgeon B."/>
            <person name="Goodwin S."/>
            <person name="Spatafora J."/>
            <person name="Crous P."/>
            <person name="Grigoriev I."/>
        </authorList>
    </citation>
    <scope>NUCLEOTIDE SEQUENCE</scope>
    <source>
        <strain evidence="9">CBS 123094</strain>
    </source>
</reference>
<sequence>MNPSERTDDQFRLIVKCRSMQSLYQPEQHGICLNSQLIFLWSEVGNCILDAILVVLPIPSILKLNLPRREKIAAGAIFLLGGFVTVTSILQIVFAYHPRARRYDPLDALLWLSLRLCSAIICACLPTFRPFLFIAPRRILTKFSFGHWYGTSCSTKETKPRTPSRSRDLNKLELPNPIKPKEAQHNLSNIRYYSLTEESTYGGVSAYQAEINPLSRHSDPADHRASNSFEVQIQDKTSAE</sequence>
<protein>
    <recommendedName>
        <fullName evidence="8">Rhodopsin domain-containing protein</fullName>
    </recommendedName>
</protein>
<keyword evidence="2 7" id="KW-0812">Transmembrane</keyword>
<evidence type="ECO:0000259" key="8">
    <source>
        <dbReference type="Pfam" id="PF20684"/>
    </source>
</evidence>
<evidence type="ECO:0000256" key="7">
    <source>
        <dbReference type="SAM" id="Phobius"/>
    </source>
</evidence>
<accession>A0A6A5WPU6</accession>
<feature type="transmembrane region" description="Helical" evidence="7">
    <location>
        <begin position="74"/>
        <end position="96"/>
    </location>
</feature>
<proteinExistence type="inferred from homology"/>
<dbReference type="PANTHER" id="PTHR33048">
    <property type="entry name" value="PTH11-LIKE INTEGRAL MEMBRANE PROTEIN (AFU_ORTHOLOGUE AFUA_5G11245)"/>
    <property type="match status" value="1"/>
</dbReference>
<evidence type="ECO:0000256" key="1">
    <source>
        <dbReference type="ARBA" id="ARBA00004141"/>
    </source>
</evidence>
<feature type="compositionally biased region" description="Basic and acidic residues" evidence="6">
    <location>
        <begin position="156"/>
        <end position="171"/>
    </location>
</feature>
<keyword evidence="10" id="KW-1185">Reference proteome</keyword>
<evidence type="ECO:0000256" key="6">
    <source>
        <dbReference type="SAM" id="MobiDB-lite"/>
    </source>
</evidence>